<proteinExistence type="predicted"/>
<reference evidence="3 4" key="1">
    <citation type="submission" date="2019-03" db="EMBL/GenBank/DDBJ databases">
        <title>Genomic Encyclopedia of Type Strains, Phase IV (KMG-IV): sequencing the most valuable type-strain genomes for metagenomic binning, comparative biology and taxonomic classification.</title>
        <authorList>
            <person name="Goeker M."/>
        </authorList>
    </citation>
    <scope>NUCLEOTIDE SEQUENCE [LARGE SCALE GENOMIC DNA]</scope>
    <source>
        <strain evidence="3 4">DSM 21667</strain>
    </source>
</reference>
<dbReference type="EMBL" id="SNZH01000002">
    <property type="protein sequence ID" value="TDR47781.1"/>
    <property type="molecule type" value="Genomic_DNA"/>
</dbReference>
<dbReference type="PANTHER" id="PTHR30336:SF20">
    <property type="entry name" value="DUF218 DOMAIN-CONTAINING PROTEIN"/>
    <property type="match status" value="1"/>
</dbReference>
<feature type="transmembrane region" description="Helical" evidence="1">
    <location>
        <begin position="22"/>
        <end position="43"/>
    </location>
</feature>
<evidence type="ECO:0000313" key="3">
    <source>
        <dbReference type="EMBL" id="TDR47781.1"/>
    </source>
</evidence>
<protein>
    <submittedName>
        <fullName evidence="3">DUF218 domain-containing protein</fullName>
    </submittedName>
</protein>
<name>A0A4R6Z7K6_9GAMM</name>
<dbReference type="InterPro" id="IPR014729">
    <property type="entry name" value="Rossmann-like_a/b/a_fold"/>
</dbReference>
<dbReference type="GO" id="GO:0005886">
    <property type="term" value="C:plasma membrane"/>
    <property type="evidence" value="ECO:0007669"/>
    <property type="project" value="TreeGrafter"/>
</dbReference>
<evidence type="ECO:0000313" key="4">
    <source>
        <dbReference type="Proteomes" id="UP000295293"/>
    </source>
</evidence>
<dbReference type="RefSeq" id="WP_133817490.1">
    <property type="nucleotide sequence ID" value="NZ_SNZH01000002.1"/>
</dbReference>
<keyword evidence="1" id="KW-1133">Transmembrane helix</keyword>
<dbReference type="OrthoDB" id="5611936at2"/>
<evidence type="ECO:0000259" key="2">
    <source>
        <dbReference type="Pfam" id="PF02698"/>
    </source>
</evidence>
<comment type="caution">
    <text evidence="3">The sequence shown here is derived from an EMBL/GenBank/DDBJ whole genome shotgun (WGS) entry which is preliminary data.</text>
</comment>
<dbReference type="InterPro" id="IPR003848">
    <property type="entry name" value="DUF218"/>
</dbReference>
<feature type="domain" description="DUF218" evidence="2">
    <location>
        <begin position="77"/>
        <end position="187"/>
    </location>
</feature>
<keyword evidence="4" id="KW-1185">Reference proteome</keyword>
<dbReference type="CDD" id="cd06259">
    <property type="entry name" value="YdcF-like"/>
    <property type="match status" value="1"/>
</dbReference>
<dbReference type="InterPro" id="IPR051599">
    <property type="entry name" value="Cell_Envelope_Assoc"/>
</dbReference>
<keyword evidence="1" id="KW-0472">Membrane</keyword>
<accession>A0A4R6Z7K6</accession>
<dbReference type="AlphaFoldDB" id="A0A4R6Z7K6"/>
<gene>
    <name evidence="3" type="ORF">DFR29_102443</name>
</gene>
<dbReference type="Proteomes" id="UP000295293">
    <property type="component" value="Unassembled WGS sequence"/>
</dbReference>
<evidence type="ECO:0000256" key="1">
    <source>
        <dbReference type="SAM" id="Phobius"/>
    </source>
</evidence>
<sequence>MPPTYSPFRDGPWRHLADRDVWHSLLVSALAVLLSGGLLWLFYYARTLQVARTAALAPRRARVLLLFGKRLGEDGAVDADYAARIARVHALLQQDPARETLLLGGRTGAGLSEAAAALAQLQQRGLPAGAQLRCEDASTDTLENLRNARELLGTDSGPVALVSSRYHLPRCLLLAQSLGLQAEGVAAEARWRWRAPLLGRLALEASYCLWLDVGRRWARLIGHERMVGKVT</sequence>
<dbReference type="PANTHER" id="PTHR30336">
    <property type="entry name" value="INNER MEMBRANE PROTEIN, PROBABLE PERMEASE"/>
    <property type="match status" value="1"/>
</dbReference>
<dbReference type="Gene3D" id="3.40.50.620">
    <property type="entry name" value="HUPs"/>
    <property type="match status" value="1"/>
</dbReference>
<dbReference type="Pfam" id="PF02698">
    <property type="entry name" value="DUF218"/>
    <property type="match status" value="1"/>
</dbReference>
<keyword evidence="1" id="KW-0812">Transmembrane</keyword>
<organism evidence="3 4">
    <name type="scientific">Tahibacter aquaticus</name>
    <dbReference type="NCBI Taxonomy" id="520092"/>
    <lineage>
        <taxon>Bacteria</taxon>
        <taxon>Pseudomonadati</taxon>
        <taxon>Pseudomonadota</taxon>
        <taxon>Gammaproteobacteria</taxon>
        <taxon>Lysobacterales</taxon>
        <taxon>Rhodanobacteraceae</taxon>
        <taxon>Tahibacter</taxon>
    </lineage>
</organism>